<protein>
    <submittedName>
        <fullName evidence="2">Uncharacterized protein</fullName>
    </submittedName>
</protein>
<accession>A0A1C6SWX9</accession>
<sequence length="277" mass="30233">MTAGALRRTIRRAAERAARVECCGLCAGAVGPEHRHLLDEQDGTLMCACTPCSLLFDRDAAGGVRYRLVPTHRTRLAEVPVEPLNVPVGLAFFVKQGNGRVVAHYPGPLGTTQSEVTASAWRSVEARSPALSELRPLVEGFLIWTGYRSGRDQHWIVPVEDCYRLVAVIRQNWGGLSGGSNVWREIARFFDDLGRRVADPRMTFEEGGAGMGEIRVGKPDVELDAPAHTKGVEEGNSVRRRQAGHHADGTVDARRSTGIQPKKHDPILPIMPNLPPG</sequence>
<feature type="compositionally biased region" description="Basic and acidic residues" evidence="1">
    <location>
        <begin position="245"/>
        <end position="255"/>
    </location>
</feature>
<evidence type="ECO:0000256" key="1">
    <source>
        <dbReference type="SAM" id="MobiDB-lite"/>
    </source>
</evidence>
<dbReference type="STRING" id="568872.GA0070624_4879"/>
<dbReference type="EMBL" id="FMHV01000002">
    <property type="protein sequence ID" value="SCL34008.1"/>
    <property type="molecule type" value="Genomic_DNA"/>
</dbReference>
<evidence type="ECO:0000313" key="2">
    <source>
        <dbReference type="EMBL" id="SCL34008.1"/>
    </source>
</evidence>
<organism evidence="2 3">
    <name type="scientific">Micromonospora rhizosphaerae</name>
    <dbReference type="NCBI Taxonomy" id="568872"/>
    <lineage>
        <taxon>Bacteria</taxon>
        <taxon>Bacillati</taxon>
        <taxon>Actinomycetota</taxon>
        <taxon>Actinomycetes</taxon>
        <taxon>Micromonosporales</taxon>
        <taxon>Micromonosporaceae</taxon>
        <taxon>Micromonospora</taxon>
    </lineage>
</organism>
<dbReference type="AlphaFoldDB" id="A0A1C6SWX9"/>
<keyword evidence="3" id="KW-1185">Reference proteome</keyword>
<gene>
    <name evidence="2" type="ORF">GA0070624_4879</name>
</gene>
<dbReference type="Proteomes" id="UP000199413">
    <property type="component" value="Unassembled WGS sequence"/>
</dbReference>
<reference evidence="3" key="1">
    <citation type="submission" date="2016-06" db="EMBL/GenBank/DDBJ databases">
        <authorList>
            <person name="Varghese N."/>
            <person name="Submissions Spin"/>
        </authorList>
    </citation>
    <scope>NUCLEOTIDE SEQUENCE [LARGE SCALE GENOMIC DNA]</scope>
    <source>
        <strain evidence="3">DSM 45431</strain>
    </source>
</reference>
<dbReference type="RefSeq" id="WP_176731846.1">
    <property type="nucleotide sequence ID" value="NZ_FMHV01000002.1"/>
</dbReference>
<proteinExistence type="predicted"/>
<feature type="region of interest" description="Disordered" evidence="1">
    <location>
        <begin position="229"/>
        <end position="277"/>
    </location>
</feature>
<evidence type="ECO:0000313" key="3">
    <source>
        <dbReference type="Proteomes" id="UP000199413"/>
    </source>
</evidence>
<name>A0A1C6SWX9_9ACTN</name>
<dbReference type="Pfam" id="PF19372">
    <property type="entry name" value="DUF5947"/>
    <property type="match status" value="1"/>
</dbReference>
<dbReference type="InterPro" id="IPR045991">
    <property type="entry name" value="DUF5947"/>
</dbReference>